<protein>
    <submittedName>
        <fullName evidence="2">Uncharacterized protein</fullName>
    </submittedName>
</protein>
<dbReference type="AlphaFoldDB" id="A0A815G2I6"/>
<sequence length="95" mass="11272">MIDSISFASLWHAPVQFEWKYCKSSQHQLRPPRRRLPKQLRQVQPQAQAQVQHPQHQPQQPAQLLPKQLQQHQLQQPVRVRHPQHPLQQPVQAIV</sequence>
<organism evidence="2 3">
    <name type="scientific">Adineta steineri</name>
    <dbReference type="NCBI Taxonomy" id="433720"/>
    <lineage>
        <taxon>Eukaryota</taxon>
        <taxon>Metazoa</taxon>
        <taxon>Spiralia</taxon>
        <taxon>Gnathifera</taxon>
        <taxon>Rotifera</taxon>
        <taxon>Eurotatoria</taxon>
        <taxon>Bdelloidea</taxon>
        <taxon>Adinetida</taxon>
        <taxon>Adinetidae</taxon>
        <taxon>Adineta</taxon>
    </lineage>
</organism>
<gene>
    <name evidence="2" type="ORF">IZO911_LOCUS35800</name>
</gene>
<feature type="region of interest" description="Disordered" evidence="1">
    <location>
        <begin position="26"/>
        <end position="95"/>
    </location>
</feature>
<evidence type="ECO:0000313" key="2">
    <source>
        <dbReference type="EMBL" id="CAF1333095.1"/>
    </source>
</evidence>
<reference evidence="2" key="1">
    <citation type="submission" date="2021-02" db="EMBL/GenBank/DDBJ databases">
        <authorList>
            <person name="Nowell W R."/>
        </authorList>
    </citation>
    <scope>NUCLEOTIDE SEQUENCE</scope>
</reference>
<evidence type="ECO:0000313" key="3">
    <source>
        <dbReference type="Proteomes" id="UP000663860"/>
    </source>
</evidence>
<comment type="caution">
    <text evidence="2">The sequence shown here is derived from an EMBL/GenBank/DDBJ whole genome shotgun (WGS) entry which is preliminary data.</text>
</comment>
<name>A0A815G2I6_9BILA</name>
<dbReference type="Proteomes" id="UP000663860">
    <property type="component" value="Unassembled WGS sequence"/>
</dbReference>
<feature type="compositionally biased region" description="Polar residues" evidence="1">
    <location>
        <begin position="86"/>
        <end position="95"/>
    </location>
</feature>
<proteinExistence type="predicted"/>
<accession>A0A815G2I6</accession>
<evidence type="ECO:0000256" key="1">
    <source>
        <dbReference type="SAM" id="MobiDB-lite"/>
    </source>
</evidence>
<feature type="compositionally biased region" description="Low complexity" evidence="1">
    <location>
        <begin position="39"/>
        <end position="78"/>
    </location>
</feature>
<dbReference type="EMBL" id="CAJNOE010000784">
    <property type="protein sequence ID" value="CAF1333095.1"/>
    <property type="molecule type" value="Genomic_DNA"/>
</dbReference>